<dbReference type="Proteomes" id="UP000789920">
    <property type="component" value="Unassembled WGS sequence"/>
</dbReference>
<dbReference type="EMBL" id="CAJVQC010162993">
    <property type="protein sequence ID" value="CAG8848929.1"/>
    <property type="molecule type" value="Genomic_DNA"/>
</dbReference>
<evidence type="ECO:0000313" key="1">
    <source>
        <dbReference type="EMBL" id="CAG8848929.1"/>
    </source>
</evidence>
<organism evidence="1 2">
    <name type="scientific">Racocetra persica</name>
    <dbReference type="NCBI Taxonomy" id="160502"/>
    <lineage>
        <taxon>Eukaryota</taxon>
        <taxon>Fungi</taxon>
        <taxon>Fungi incertae sedis</taxon>
        <taxon>Mucoromycota</taxon>
        <taxon>Glomeromycotina</taxon>
        <taxon>Glomeromycetes</taxon>
        <taxon>Diversisporales</taxon>
        <taxon>Gigasporaceae</taxon>
        <taxon>Racocetra</taxon>
    </lineage>
</organism>
<keyword evidence="2" id="KW-1185">Reference proteome</keyword>
<name>A0ACA9SUM6_9GLOM</name>
<evidence type="ECO:0000313" key="2">
    <source>
        <dbReference type="Proteomes" id="UP000789920"/>
    </source>
</evidence>
<sequence length="49" mass="5557">PWERGTDILISLRLYHSDSTEPVVTKPSHRITPAAKTLQKKSKTFHVSV</sequence>
<gene>
    <name evidence="1" type="ORF">RPERSI_LOCUS35365</name>
</gene>
<accession>A0ACA9SUM6</accession>
<feature type="non-terminal residue" evidence="1">
    <location>
        <position position="1"/>
    </location>
</feature>
<proteinExistence type="predicted"/>
<feature type="non-terminal residue" evidence="1">
    <location>
        <position position="49"/>
    </location>
</feature>
<reference evidence="1" key="1">
    <citation type="submission" date="2021-06" db="EMBL/GenBank/DDBJ databases">
        <authorList>
            <person name="Kallberg Y."/>
            <person name="Tangrot J."/>
            <person name="Rosling A."/>
        </authorList>
    </citation>
    <scope>NUCLEOTIDE SEQUENCE</scope>
    <source>
        <strain evidence="1">MA461A</strain>
    </source>
</reference>
<comment type="caution">
    <text evidence="1">The sequence shown here is derived from an EMBL/GenBank/DDBJ whole genome shotgun (WGS) entry which is preliminary data.</text>
</comment>
<protein>
    <submittedName>
        <fullName evidence="1">1926_t:CDS:1</fullName>
    </submittedName>
</protein>